<dbReference type="PROSITE" id="PS50076">
    <property type="entry name" value="DNAJ_2"/>
    <property type="match status" value="1"/>
</dbReference>
<dbReference type="EMBL" id="BEGY01000017">
    <property type="protein sequence ID" value="GAX76440.1"/>
    <property type="molecule type" value="Genomic_DNA"/>
</dbReference>
<feature type="domain" description="J" evidence="1">
    <location>
        <begin position="30"/>
        <end position="91"/>
    </location>
</feature>
<dbReference type="InterPro" id="IPR001623">
    <property type="entry name" value="DnaJ_domain"/>
</dbReference>
<dbReference type="AlphaFoldDB" id="A0A250X113"/>
<dbReference type="GO" id="GO:0030544">
    <property type="term" value="F:Hsp70 protein binding"/>
    <property type="evidence" value="ECO:0007669"/>
    <property type="project" value="TreeGrafter"/>
</dbReference>
<dbReference type="GO" id="GO:0071218">
    <property type="term" value="P:cellular response to misfolded protein"/>
    <property type="evidence" value="ECO:0007669"/>
    <property type="project" value="TreeGrafter"/>
</dbReference>
<dbReference type="SUPFAM" id="SSF46565">
    <property type="entry name" value="Chaperone J-domain"/>
    <property type="match status" value="1"/>
</dbReference>
<evidence type="ECO:0000313" key="3">
    <source>
        <dbReference type="Proteomes" id="UP000232323"/>
    </source>
</evidence>
<dbReference type="GO" id="GO:0005789">
    <property type="term" value="C:endoplasmic reticulum membrane"/>
    <property type="evidence" value="ECO:0007669"/>
    <property type="project" value="TreeGrafter"/>
</dbReference>
<evidence type="ECO:0000313" key="2">
    <source>
        <dbReference type="EMBL" id="GAX76440.1"/>
    </source>
</evidence>
<dbReference type="CDD" id="cd06257">
    <property type="entry name" value="DnaJ"/>
    <property type="match status" value="1"/>
</dbReference>
<reference evidence="2 3" key="1">
    <citation type="submission" date="2017-08" db="EMBL/GenBank/DDBJ databases">
        <title>Acidophilic green algal genome provides insights into adaptation to an acidic environment.</title>
        <authorList>
            <person name="Hirooka S."/>
            <person name="Hirose Y."/>
            <person name="Kanesaki Y."/>
            <person name="Higuchi S."/>
            <person name="Fujiwara T."/>
            <person name="Onuma R."/>
            <person name="Era A."/>
            <person name="Ohbayashi R."/>
            <person name="Uzuka A."/>
            <person name="Nozaki H."/>
            <person name="Yoshikawa H."/>
            <person name="Miyagishima S.Y."/>
        </authorList>
    </citation>
    <scope>NUCLEOTIDE SEQUENCE [LARGE SCALE GENOMIC DNA]</scope>
    <source>
        <strain evidence="2 3">NIES-2499</strain>
    </source>
</reference>
<keyword evidence="3" id="KW-1185">Reference proteome</keyword>
<dbReference type="PANTHER" id="PTHR43908:SF3">
    <property type="entry name" value="AT29763P-RELATED"/>
    <property type="match status" value="1"/>
</dbReference>
<dbReference type="OrthoDB" id="445556at2759"/>
<dbReference type="Pfam" id="PF00226">
    <property type="entry name" value="DnaJ"/>
    <property type="match status" value="1"/>
</dbReference>
<gene>
    <name evidence="2" type="ORF">CEUSTIGMA_g3885.t1</name>
</gene>
<protein>
    <recommendedName>
        <fullName evidence="1">J domain-containing protein</fullName>
    </recommendedName>
</protein>
<evidence type="ECO:0000259" key="1">
    <source>
        <dbReference type="PROSITE" id="PS50076"/>
    </source>
</evidence>
<dbReference type="InterPro" id="IPR036869">
    <property type="entry name" value="J_dom_sf"/>
</dbReference>
<proteinExistence type="predicted"/>
<dbReference type="SMART" id="SM00271">
    <property type="entry name" value="DnaJ"/>
    <property type="match status" value="1"/>
</dbReference>
<dbReference type="Proteomes" id="UP000232323">
    <property type="component" value="Unassembled WGS sequence"/>
</dbReference>
<dbReference type="InterPro" id="IPR018253">
    <property type="entry name" value="DnaJ_domain_CS"/>
</dbReference>
<dbReference type="Gene3D" id="1.10.287.110">
    <property type="entry name" value="DnaJ domain"/>
    <property type="match status" value="1"/>
</dbReference>
<dbReference type="PANTHER" id="PTHR43908">
    <property type="entry name" value="AT29763P-RELATED"/>
    <property type="match status" value="1"/>
</dbReference>
<dbReference type="STRING" id="1157962.A0A250X113"/>
<dbReference type="PROSITE" id="PS00636">
    <property type="entry name" value="DNAJ_1"/>
    <property type="match status" value="1"/>
</dbReference>
<organism evidence="2 3">
    <name type="scientific">Chlamydomonas eustigma</name>
    <dbReference type="NCBI Taxonomy" id="1157962"/>
    <lineage>
        <taxon>Eukaryota</taxon>
        <taxon>Viridiplantae</taxon>
        <taxon>Chlorophyta</taxon>
        <taxon>core chlorophytes</taxon>
        <taxon>Chlorophyceae</taxon>
        <taxon>CS clade</taxon>
        <taxon>Chlamydomonadales</taxon>
        <taxon>Chlamydomonadaceae</taxon>
        <taxon>Chlamydomonas</taxon>
    </lineage>
</organism>
<accession>A0A250X113</accession>
<comment type="caution">
    <text evidence="2">The sequence shown here is derived from an EMBL/GenBank/DDBJ whole genome shotgun (WGS) entry which is preliminary data.</text>
</comment>
<dbReference type="InterPro" id="IPR051100">
    <property type="entry name" value="DnaJ_subfamily_B/C"/>
</dbReference>
<sequence>MTYKYTARGEAAQASKNWSSGADEDLDGRSHYRYLNVDRNAAQIDIRHAYRVAARLQHPDKGGDPAIFSKIQTAYQVLSDPAQRRVYDMMAYDVRLRYAREHMQPEERGGEAALLAELDSKGVVCDSKTQLVVTCEVCRRPATITCWVCTAAICTYCIRRQHFKGVWPLHWPVVNSSHMEEKLARREMERKRKEDEFRFELEDPDYMPPSHVREARLFKEAAMFAFKDQLQDCLKGECSVDMKKVLEDDEGHNASSLLLLLRPLMKHVPTLARALESASSGRGVVHYE</sequence>
<dbReference type="PRINTS" id="PR00625">
    <property type="entry name" value="JDOMAIN"/>
</dbReference>
<name>A0A250X113_9CHLO</name>